<dbReference type="Pfam" id="PF01266">
    <property type="entry name" value="DAO"/>
    <property type="match status" value="1"/>
</dbReference>
<organism evidence="4 5">
    <name type="scientific">Bosea vaviloviae</name>
    <dbReference type="NCBI Taxonomy" id="1526658"/>
    <lineage>
        <taxon>Bacteria</taxon>
        <taxon>Pseudomonadati</taxon>
        <taxon>Pseudomonadota</taxon>
        <taxon>Alphaproteobacteria</taxon>
        <taxon>Hyphomicrobiales</taxon>
        <taxon>Boseaceae</taxon>
        <taxon>Bosea</taxon>
    </lineage>
</organism>
<dbReference type="EMBL" id="CP017147">
    <property type="protein sequence ID" value="AOO80177.1"/>
    <property type="molecule type" value="Genomic_DNA"/>
</dbReference>
<dbReference type="InterPro" id="IPR036188">
    <property type="entry name" value="FAD/NAD-bd_sf"/>
</dbReference>
<dbReference type="SUPFAM" id="SSF51905">
    <property type="entry name" value="FAD/NAD(P)-binding domain"/>
    <property type="match status" value="1"/>
</dbReference>
<evidence type="ECO:0000256" key="1">
    <source>
        <dbReference type="ARBA" id="ARBA00009410"/>
    </source>
</evidence>
<evidence type="ECO:0000313" key="4">
    <source>
        <dbReference type="EMBL" id="AOO80177.1"/>
    </source>
</evidence>
<feature type="domain" description="FAD dependent oxidoreductase" evidence="3">
    <location>
        <begin position="19"/>
        <end position="412"/>
    </location>
</feature>
<dbReference type="GO" id="GO:0005886">
    <property type="term" value="C:plasma membrane"/>
    <property type="evidence" value="ECO:0007669"/>
    <property type="project" value="TreeGrafter"/>
</dbReference>
<keyword evidence="5" id="KW-1185">Reference proteome</keyword>
<dbReference type="STRING" id="1526658.BHK69_06565"/>
<dbReference type="OrthoDB" id="9787190at2"/>
<comment type="similarity">
    <text evidence="1">Belongs to the DadA oxidoreductase family.</text>
</comment>
<dbReference type="Gene3D" id="3.50.50.60">
    <property type="entry name" value="FAD/NAD(P)-binding domain"/>
    <property type="match status" value="2"/>
</dbReference>
<dbReference type="KEGG" id="bvv:BHK69_06565"/>
<accession>A0A1D7TYI6</accession>
<evidence type="ECO:0000259" key="3">
    <source>
        <dbReference type="Pfam" id="PF01266"/>
    </source>
</evidence>
<dbReference type="GO" id="GO:0008718">
    <property type="term" value="F:D-amino-acid dehydrogenase activity"/>
    <property type="evidence" value="ECO:0007669"/>
    <property type="project" value="TreeGrafter"/>
</dbReference>
<dbReference type="InterPro" id="IPR006076">
    <property type="entry name" value="FAD-dep_OxRdtase"/>
</dbReference>
<evidence type="ECO:0000313" key="5">
    <source>
        <dbReference type="Proteomes" id="UP000094969"/>
    </source>
</evidence>
<dbReference type="GO" id="GO:0055130">
    <property type="term" value="P:D-alanine catabolic process"/>
    <property type="evidence" value="ECO:0007669"/>
    <property type="project" value="TreeGrafter"/>
</dbReference>
<dbReference type="GO" id="GO:0005737">
    <property type="term" value="C:cytoplasm"/>
    <property type="evidence" value="ECO:0007669"/>
    <property type="project" value="TreeGrafter"/>
</dbReference>
<dbReference type="Proteomes" id="UP000094969">
    <property type="component" value="Chromosome"/>
</dbReference>
<dbReference type="AlphaFoldDB" id="A0A1D7TYI6"/>
<reference evidence="4 5" key="1">
    <citation type="journal article" date="2015" name="Antonie Van Leeuwenhoek">
        <title>Bosea vaviloviae sp. nov., a new species of slow-growing rhizobia isolated from nodules of the relict species Vavilovia formosa (Stev.) Fed.</title>
        <authorList>
            <person name="Safronova V.I."/>
            <person name="Kuznetsova I.G."/>
            <person name="Sazanova A.L."/>
            <person name="Kimeklis A.K."/>
            <person name="Belimov A.A."/>
            <person name="Andronov E.E."/>
            <person name="Pinaev A.G."/>
            <person name="Chizhevskaya E.P."/>
            <person name="Pukhaev A.R."/>
            <person name="Popov K.P."/>
            <person name="Willems A."/>
            <person name="Tikhonovich I.A."/>
        </authorList>
    </citation>
    <scope>NUCLEOTIDE SEQUENCE [LARGE SCALE GENOMIC DNA]</scope>
    <source>
        <strain evidence="4 5">Vaf18</strain>
    </source>
</reference>
<protein>
    <submittedName>
        <fullName evidence="4">D-amino-acid oxidase</fullName>
    </submittedName>
</protein>
<name>A0A1D7TYI6_9HYPH</name>
<dbReference type="Gene3D" id="3.30.9.10">
    <property type="entry name" value="D-Amino Acid Oxidase, subunit A, domain 2"/>
    <property type="match status" value="1"/>
</dbReference>
<gene>
    <name evidence="4" type="ORF">BHK69_06565</name>
</gene>
<evidence type="ECO:0000256" key="2">
    <source>
        <dbReference type="ARBA" id="ARBA00023002"/>
    </source>
</evidence>
<proteinExistence type="inferred from homology"/>
<keyword evidence="2" id="KW-0560">Oxidoreductase</keyword>
<dbReference type="PANTHER" id="PTHR13847:SF280">
    <property type="entry name" value="D-AMINO ACID DEHYDROGENASE"/>
    <property type="match status" value="1"/>
</dbReference>
<dbReference type="PANTHER" id="PTHR13847">
    <property type="entry name" value="SARCOSINE DEHYDROGENASE-RELATED"/>
    <property type="match status" value="1"/>
</dbReference>
<sequence length="440" mass="47499">MGITIETIDLDATLPGSSDVVVIGGGIIGIMTAIFLAKEGVSVTVCEKGEVGHEQSGRNWGWVRIMGRDASEIPLGLESMRLWSEMDKLVGGDTGFTRSGIVYVADTPGKLAEHEAWLDHAKQYQLDSRLLSSREIESVLPGCKRAFAGALFTPSDARAEPQKAVPAMARALRRLGGQVLTRCAVRGIETKAGRVSAVVTERGTIACQRVVLAGGAWSRLFLGNLGIDFPQLKVLGSVLRTEPLDGPPTHAVGGSDFAFRKRQDGGYTIAHRGASVAEIVPDSFRLMTDFLPSLVKQRHELKLRLSQRFLEEAKTTRRWSLDETTPFEKTRVLDPAPYDSILSEAQANLVAAFPAFKDMKVAQAWGGFVDAMPDAVPVIGEVPRLPGFFIASGFSGHGFGIGPGAGRLIADLVAGKTSMIDAKPFRLERFARLERTTRAS</sequence>